<keyword evidence="2" id="KW-1185">Reference proteome</keyword>
<protein>
    <submittedName>
        <fullName evidence="1">Uncharacterized protein</fullName>
    </submittedName>
</protein>
<name>A0ACB8RUZ4_9AGAM</name>
<evidence type="ECO:0000313" key="1">
    <source>
        <dbReference type="EMBL" id="KAI0047632.1"/>
    </source>
</evidence>
<accession>A0ACB8RUZ4</accession>
<comment type="caution">
    <text evidence="1">The sequence shown here is derived from an EMBL/GenBank/DDBJ whole genome shotgun (WGS) entry which is preliminary data.</text>
</comment>
<reference evidence="1" key="1">
    <citation type="submission" date="2021-02" db="EMBL/GenBank/DDBJ databases">
        <authorList>
            <consortium name="DOE Joint Genome Institute"/>
            <person name="Ahrendt S."/>
            <person name="Looney B.P."/>
            <person name="Miyauchi S."/>
            <person name="Morin E."/>
            <person name="Drula E."/>
            <person name="Courty P.E."/>
            <person name="Chicoki N."/>
            <person name="Fauchery L."/>
            <person name="Kohler A."/>
            <person name="Kuo A."/>
            <person name="Labutti K."/>
            <person name="Pangilinan J."/>
            <person name="Lipzen A."/>
            <person name="Riley R."/>
            <person name="Andreopoulos W."/>
            <person name="He G."/>
            <person name="Johnson J."/>
            <person name="Barry K.W."/>
            <person name="Grigoriev I.V."/>
            <person name="Nagy L."/>
            <person name="Hibbett D."/>
            <person name="Henrissat B."/>
            <person name="Matheny P.B."/>
            <person name="Labbe J."/>
            <person name="Martin F."/>
        </authorList>
    </citation>
    <scope>NUCLEOTIDE SEQUENCE</scope>
    <source>
        <strain evidence="1">FP105234-sp</strain>
    </source>
</reference>
<proteinExistence type="predicted"/>
<evidence type="ECO:0000313" key="2">
    <source>
        <dbReference type="Proteomes" id="UP000814033"/>
    </source>
</evidence>
<reference evidence="1" key="2">
    <citation type="journal article" date="2022" name="New Phytol.">
        <title>Evolutionary transition to the ectomycorrhizal habit in the genomes of a hyperdiverse lineage of mushroom-forming fungi.</title>
        <authorList>
            <person name="Looney B."/>
            <person name="Miyauchi S."/>
            <person name="Morin E."/>
            <person name="Drula E."/>
            <person name="Courty P.E."/>
            <person name="Kohler A."/>
            <person name="Kuo A."/>
            <person name="LaButti K."/>
            <person name="Pangilinan J."/>
            <person name="Lipzen A."/>
            <person name="Riley R."/>
            <person name="Andreopoulos W."/>
            <person name="He G."/>
            <person name="Johnson J."/>
            <person name="Nolan M."/>
            <person name="Tritt A."/>
            <person name="Barry K.W."/>
            <person name="Grigoriev I.V."/>
            <person name="Nagy L.G."/>
            <person name="Hibbett D."/>
            <person name="Henrissat B."/>
            <person name="Matheny P.B."/>
            <person name="Labbe J."/>
            <person name="Martin F.M."/>
        </authorList>
    </citation>
    <scope>NUCLEOTIDE SEQUENCE</scope>
    <source>
        <strain evidence="1">FP105234-sp</strain>
    </source>
</reference>
<dbReference type="EMBL" id="MU275901">
    <property type="protein sequence ID" value="KAI0047632.1"/>
    <property type="molecule type" value="Genomic_DNA"/>
</dbReference>
<organism evidence="1 2">
    <name type="scientific">Auriscalpium vulgare</name>
    <dbReference type="NCBI Taxonomy" id="40419"/>
    <lineage>
        <taxon>Eukaryota</taxon>
        <taxon>Fungi</taxon>
        <taxon>Dikarya</taxon>
        <taxon>Basidiomycota</taxon>
        <taxon>Agaricomycotina</taxon>
        <taxon>Agaricomycetes</taxon>
        <taxon>Russulales</taxon>
        <taxon>Auriscalpiaceae</taxon>
        <taxon>Auriscalpium</taxon>
    </lineage>
</organism>
<sequence length="134" mass="14559">MFTTLSAPAAASSSFPGALESRIPAALVSSIAVLFFFGVPVLAAWAGYKLMLLALRRYRQRWVDICLSIVTIAVNGSCAAVGLHLIPIGPRQSALPSPPRVAANWIRCREFCEEHTVDGCVLCRLRHADCDHRP</sequence>
<dbReference type="Proteomes" id="UP000814033">
    <property type="component" value="Unassembled WGS sequence"/>
</dbReference>
<gene>
    <name evidence="1" type="ORF">FA95DRAFT_1558966</name>
</gene>